<keyword evidence="1" id="KW-0472">Membrane</keyword>
<accession>A0A934NHK7</accession>
<reference evidence="2 3" key="1">
    <citation type="submission" date="2020-09" db="EMBL/GenBank/DDBJ databases">
        <title>Draft genome of Gelidibacter salicanalis PAMC21136.</title>
        <authorList>
            <person name="Park H."/>
        </authorList>
    </citation>
    <scope>NUCLEOTIDE SEQUENCE [LARGE SCALE GENOMIC DNA]</scope>
    <source>
        <strain evidence="2 3">PAMC21136</strain>
    </source>
</reference>
<sequence>MFTLEVLDSILASFHKETTHKKYFKTIEILLYQNIIYKNKLTHLMIEKSLEKLISDNYVVKITSETLTKDSTDIFTYELTWEGNFFLFQGGYMGEYYRENEEKQRLIKVEKEQLTNAQKIEEQSKKMTSLTRVLVVLTAVASLYYLMEIGRFLYPHLYKYF</sequence>
<gene>
    <name evidence="2" type="ORF">JEM65_10025</name>
</gene>
<protein>
    <submittedName>
        <fullName evidence="2">Uncharacterized protein</fullName>
    </submittedName>
</protein>
<evidence type="ECO:0000313" key="3">
    <source>
        <dbReference type="Proteomes" id="UP000662373"/>
    </source>
</evidence>
<dbReference type="RefSeq" id="WP_199599040.1">
    <property type="nucleotide sequence ID" value="NZ_JAEHJZ010000022.1"/>
</dbReference>
<dbReference type="Proteomes" id="UP000662373">
    <property type="component" value="Unassembled WGS sequence"/>
</dbReference>
<evidence type="ECO:0000256" key="1">
    <source>
        <dbReference type="SAM" id="Phobius"/>
    </source>
</evidence>
<organism evidence="2 3">
    <name type="scientific">Gelidibacter salicanalis</name>
    <dbReference type="NCBI Taxonomy" id="291193"/>
    <lineage>
        <taxon>Bacteria</taxon>
        <taxon>Pseudomonadati</taxon>
        <taxon>Bacteroidota</taxon>
        <taxon>Flavobacteriia</taxon>
        <taxon>Flavobacteriales</taxon>
        <taxon>Flavobacteriaceae</taxon>
        <taxon>Gelidibacter</taxon>
    </lineage>
</organism>
<keyword evidence="3" id="KW-1185">Reference proteome</keyword>
<name>A0A934NHK7_9FLAO</name>
<evidence type="ECO:0000313" key="2">
    <source>
        <dbReference type="EMBL" id="MBJ7880981.1"/>
    </source>
</evidence>
<proteinExistence type="predicted"/>
<keyword evidence="1" id="KW-0812">Transmembrane</keyword>
<keyword evidence="1" id="KW-1133">Transmembrane helix</keyword>
<comment type="caution">
    <text evidence="2">The sequence shown here is derived from an EMBL/GenBank/DDBJ whole genome shotgun (WGS) entry which is preliminary data.</text>
</comment>
<dbReference type="AlphaFoldDB" id="A0A934NHK7"/>
<dbReference type="EMBL" id="JAEHJZ010000022">
    <property type="protein sequence ID" value="MBJ7880981.1"/>
    <property type="molecule type" value="Genomic_DNA"/>
</dbReference>
<feature type="transmembrane region" description="Helical" evidence="1">
    <location>
        <begin position="129"/>
        <end position="147"/>
    </location>
</feature>